<keyword evidence="1" id="KW-1133">Transmembrane helix</keyword>
<evidence type="ECO:0000313" key="3">
    <source>
        <dbReference type="Proteomes" id="UP000295375"/>
    </source>
</evidence>
<keyword evidence="1" id="KW-0812">Transmembrane</keyword>
<gene>
    <name evidence="2" type="ORF">EV696_103268</name>
</gene>
<accession>A0A4R6V1H5</accession>
<reference evidence="2 3" key="1">
    <citation type="submission" date="2019-03" db="EMBL/GenBank/DDBJ databases">
        <title>Genomic Encyclopedia of Type Strains, Phase IV (KMG-IV): sequencing the most valuable type-strain genomes for metagenomic binning, comparative biology and taxonomic classification.</title>
        <authorList>
            <person name="Goeker M."/>
        </authorList>
    </citation>
    <scope>NUCLEOTIDE SEQUENCE [LARGE SCALE GENOMIC DNA]</scope>
    <source>
        <strain evidence="2 3">DSM 103792</strain>
    </source>
</reference>
<dbReference type="Gene3D" id="3.30.450.20">
    <property type="entry name" value="PAS domain"/>
    <property type="match status" value="1"/>
</dbReference>
<comment type="caution">
    <text evidence="2">The sequence shown here is derived from an EMBL/GenBank/DDBJ whole genome shotgun (WGS) entry which is preliminary data.</text>
</comment>
<name>A0A4R6V1H5_9GAMM</name>
<organism evidence="2 3">
    <name type="scientific">Permianibacter aggregans</name>
    <dbReference type="NCBI Taxonomy" id="1510150"/>
    <lineage>
        <taxon>Bacteria</taxon>
        <taxon>Pseudomonadati</taxon>
        <taxon>Pseudomonadota</taxon>
        <taxon>Gammaproteobacteria</taxon>
        <taxon>Pseudomonadales</taxon>
        <taxon>Pseudomonadaceae</taxon>
        <taxon>Permianibacter</taxon>
    </lineage>
</organism>
<evidence type="ECO:0008006" key="4">
    <source>
        <dbReference type="Google" id="ProtNLM"/>
    </source>
</evidence>
<protein>
    <recommendedName>
        <fullName evidence="4">Cache domain-containing protein</fullName>
    </recommendedName>
</protein>
<dbReference type="OrthoDB" id="9770795at2"/>
<dbReference type="Proteomes" id="UP000295375">
    <property type="component" value="Unassembled WGS sequence"/>
</dbReference>
<evidence type="ECO:0000313" key="2">
    <source>
        <dbReference type="EMBL" id="TDQ49894.1"/>
    </source>
</evidence>
<evidence type="ECO:0000256" key="1">
    <source>
        <dbReference type="SAM" id="Phobius"/>
    </source>
</evidence>
<keyword evidence="3" id="KW-1185">Reference proteome</keyword>
<dbReference type="EMBL" id="SNYM01000003">
    <property type="protein sequence ID" value="TDQ49894.1"/>
    <property type="molecule type" value="Genomic_DNA"/>
</dbReference>
<sequence length="384" mass="44523">MTAVQWRRRGLLLFVLLLLAGAYGLQLHYQHHHQQLSEQYLQQTEQMAVDFEQMLSQLQMHVRKLQQVAQLNLHNFEPPRELLQHLAPPEGAENSDVYTLDRWQQHSPQAQFGNVFLLGNPTTQSIQKELRVVETLFPISAANHLSDSALQWSYYTSFVNRLTSIFPYRNYHGLLEDAEVANLATFYERYLPIERRRQAIAELATVQAPIWRPPHRDRAGAGWVIALSAPVRHRGEVLGAVSTDVRLSFLSMQLARQSSAPERTMILDEEMRILADSRQSVETATRLEHWLERMPVQLQQSAQKVSRDQPGWVDGDGMHFLTRPLANSQWIMVRMIPTGDLFFEARVRLLMLAIPLLTLWLFAAFFWYRYGMSLQERQQAIELS</sequence>
<feature type="transmembrane region" description="Helical" evidence="1">
    <location>
        <begin position="349"/>
        <end position="368"/>
    </location>
</feature>
<proteinExistence type="predicted"/>
<dbReference type="AlphaFoldDB" id="A0A4R6V1H5"/>
<keyword evidence="1" id="KW-0472">Membrane</keyword>
<dbReference type="RefSeq" id="WP_133588609.1">
    <property type="nucleotide sequence ID" value="NZ_CP037953.1"/>
</dbReference>